<dbReference type="Proteomes" id="UP000652681">
    <property type="component" value="Unassembled WGS sequence"/>
</dbReference>
<name>A0A8J6U2B2_9FLAO</name>
<protein>
    <submittedName>
        <fullName evidence="1">Uncharacterized protein</fullName>
    </submittedName>
</protein>
<gene>
    <name evidence="1" type="ORF">H9Y05_09170</name>
</gene>
<dbReference type="EMBL" id="JACVEL010000005">
    <property type="protein sequence ID" value="MBC9812640.1"/>
    <property type="molecule type" value="Genomic_DNA"/>
</dbReference>
<reference evidence="1" key="1">
    <citation type="submission" date="2020-09" db="EMBL/GenBank/DDBJ databases">
        <title>Taishania pollutisoli gen. nov., sp. nov., Isolated from Tetrabromobisphenol A-Contaminated Soil.</title>
        <authorList>
            <person name="Chen Q."/>
        </authorList>
    </citation>
    <scope>NUCLEOTIDE SEQUENCE</scope>
    <source>
        <strain evidence="1">CZZ-1</strain>
    </source>
</reference>
<organism evidence="1 2">
    <name type="scientific">Taishania pollutisoli</name>
    <dbReference type="NCBI Taxonomy" id="2766479"/>
    <lineage>
        <taxon>Bacteria</taxon>
        <taxon>Pseudomonadati</taxon>
        <taxon>Bacteroidota</taxon>
        <taxon>Flavobacteriia</taxon>
        <taxon>Flavobacteriales</taxon>
        <taxon>Crocinitomicaceae</taxon>
        <taxon>Taishania</taxon>
    </lineage>
</organism>
<evidence type="ECO:0000313" key="2">
    <source>
        <dbReference type="Proteomes" id="UP000652681"/>
    </source>
</evidence>
<evidence type="ECO:0000313" key="1">
    <source>
        <dbReference type="EMBL" id="MBC9812640.1"/>
    </source>
</evidence>
<accession>A0A8J6U2B2</accession>
<proteinExistence type="predicted"/>
<dbReference type="AlphaFoldDB" id="A0A8J6U2B2"/>
<comment type="caution">
    <text evidence="1">The sequence shown here is derived from an EMBL/GenBank/DDBJ whole genome shotgun (WGS) entry which is preliminary data.</text>
</comment>
<keyword evidence="2" id="KW-1185">Reference proteome</keyword>
<dbReference type="Gene3D" id="2.180.10.10">
    <property type="entry name" value="RHS repeat-associated core"/>
    <property type="match status" value="1"/>
</dbReference>
<sequence length="77" mass="8847">MYEPTYAGGVLELAINYAADYFPYGKVLREYVNTSTGDPEKFLTTQHERDKETGLDYRGARFYVSNFHIVNKAIRSS</sequence>